<feature type="compositionally biased region" description="Polar residues" evidence="1">
    <location>
        <begin position="384"/>
        <end position="396"/>
    </location>
</feature>
<proteinExistence type="predicted"/>
<dbReference type="SUPFAM" id="SSF52540">
    <property type="entry name" value="P-loop containing nucleoside triphosphate hydrolases"/>
    <property type="match status" value="1"/>
</dbReference>
<gene>
    <name evidence="3" type="ORF">BaRGS_00017898</name>
</gene>
<dbReference type="FunFam" id="3.40.50.300:FF:001571">
    <property type="entry name" value="Deoxynucleoside kinase"/>
    <property type="match status" value="1"/>
</dbReference>
<evidence type="ECO:0000313" key="3">
    <source>
        <dbReference type="EMBL" id="KAK7490842.1"/>
    </source>
</evidence>
<evidence type="ECO:0000256" key="1">
    <source>
        <dbReference type="SAM" id="MobiDB-lite"/>
    </source>
</evidence>
<dbReference type="PANTHER" id="PTHR10513:SF24">
    <property type="entry name" value="THYMIDINE KINASE 2, MITOCHONDRIAL"/>
    <property type="match status" value="1"/>
</dbReference>
<feature type="compositionally biased region" description="Basic and acidic residues" evidence="1">
    <location>
        <begin position="346"/>
        <end position="356"/>
    </location>
</feature>
<dbReference type="CDD" id="cd01673">
    <property type="entry name" value="dNK"/>
    <property type="match status" value="1"/>
</dbReference>
<keyword evidence="4" id="KW-1185">Reference proteome</keyword>
<dbReference type="PANTHER" id="PTHR10513">
    <property type="entry name" value="DEOXYNUCLEOSIDE KINASE"/>
    <property type="match status" value="1"/>
</dbReference>
<organism evidence="3 4">
    <name type="scientific">Batillaria attramentaria</name>
    <dbReference type="NCBI Taxonomy" id="370345"/>
    <lineage>
        <taxon>Eukaryota</taxon>
        <taxon>Metazoa</taxon>
        <taxon>Spiralia</taxon>
        <taxon>Lophotrochozoa</taxon>
        <taxon>Mollusca</taxon>
        <taxon>Gastropoda</taxon>
        <taxon>Caenogastropoda</taxon>
        <taxon>Sorbeoconcha</taxon>
        <taxon>Cerithioidea</taxon>
        <taxon>Batillariidae</taxon>
        <taxon>Batillaria</taxon>
    </lineage>
</organism>
<dbReference type="Gene3D" id="3.40.50.300">
    <property type="entry name" value="P-loop containing nucleotide triphosphate hydrolases"/>
    <property type="match status" value="1"/>
</dbReference>
<dbReference type="AlphaFoldDB" id="A0ABD0KVQ5"/>
<evidence type="ECO:0000313" key="4">
    <source>
        <dbReference type="Proteomes" id="UP001519460"/>
    </source>
</evidence>
<dbReference type="InterPro" id="IPR027417">
    <property type="entry name" value="P-loop_NTPase"/>
</dbReference>
<protein>
    <recommendedName>
        <fullName evidence="2">Deoxynucleoside kinase domain-containing protein</fullName>
    </recommendedName>
</protein>
<reference evidence="3 4" key="1">
    <citation type="journal article" date="2023" name="Sci. Data">
        <title>Genome assembly of the Korean intertidal mud-creeper Batillaria attramentaria.</title>
        <authorList>
            <person name="Patra A.K."/>
            <person name="Ho P.T."/>
            <person name="Jun S."/>
            <person name="Lee S.J."/>
            <person name="Kim Y."/>
            <person name="Won Y.J."/>
        </authorList>
    </citation>
    <scope>NUCLEOTIDE SEQUENCE [LARGE SCALE GENOMIC DNA]</scope>
    <source>
        <strain evidence="3">Wonlab-2016</strain>
    </source>
</reference>
<dbReference type="InterPro" id="IPR050566">
    <property type="entry name" value="Deoxyribonucleoside_kinase"/>
</dbReference>
<accession>A0ABD0KVQ5</accession>
<feature type="compositionally biased region" description="Basic and acidic residues" evidence="1">
    <location>
        <begin position="327"/>
        <end position="339"/>
    </location>
</feature>
<comment type="caution">
    <text evidence="3">The sequence shown here is derived from an EMBL/GenBank/DDBJ whole genome shotgun (WGS) entry which is preliminary data.</text>
</comment>
<name>A0ABD0KVQ5_9CAEN</name>
<feature type="domain" description="Deoxynucleoside kinase" evidence="2">
    <location>
        <begin position="74"/>
        <end position="268"/>
    </location>
</feature>
<feature type="compositionally biased region" description="Basic residues" evidence="1">
    <location>
        <begin position="357"/>
        <end position="380"/>
    </location>
</feature>
<dbReference type="EMBL" id="JACVVK020000122">
    <property type="protein sequence ID" value="KAK7490842.1"/>
    <property type="molecule type" value="Genomic_DNA"/>
</dbReference>
<feature type="region of interest" description="Disordered" evidence="1">
    <location>
        <begin position="327"/>
        <end position="396"/>
    </location>
</feature>
<evidence type="ECO:0000259" key="2">
    <source>
        <dbReference type="Pfam" id="PF01712"/>
    </source>
</evidence>
<sequence length="396" mass="46607">MSVTQSDSAHMICVRISQSRCHCETLTVSVSFAPTPSHTELSTLFSSDCDQNPTVSNSAQFWQPEAPPAKKQVAVEGNIGSGKTTLLEYFKSSSEVEALREPIEQWTNIQGHNALQKLYEDPSRWSFSFNMYAQLTRAQMHTKQTPKPIKLLERSLHSTRLCFVENDYRNKTINGMEYTILTNWYDWLVKSQKADVDLIVYVRADPEVCFERIQKRSRKEEALVPFSLIKDLHDLHEDWLIHHTNSKPPAPVVILDANRDYSEMKQLYETHRQDILCFLSYLLRQKKRLKYTFEDSDDEGQSQNAKLPKVNKCTQYQKVLRRHKDANSLEEFRKRERERQKKMRRNVTDEQRERIRLLQRVRQAKYRERKRMQSYYKKKRSSQEIKSSGSASRSSV</sequence>
<dbReference type="Pfam" id="PF01712">
    <property type="entry name" value="dNK"/>
    <property type="match status" value="1"/>
</dbReference>
<dbReference type="Proteomes" id="UP001519460">
    <property type="component" value="Unassembled WGS sequence"/>
</dbReference>
<dbReference type="InterPro" id="IPR031314">
    <property type="entry name" value="DNK_dom"/>
</dbReference>